<keyword evidence="4" id="KW-1185">Reference proteome</keyword>
<reference evidence="3" key="1">
    <citation type="submission" date="2022-01" db="EMBL/GenBank/DDBJ databases">
        <authorList>
            <person name="Wang Y."/>
        </authorList>
    </citation>
    <scope>NUCLEOTIDE SEQUENCE</scope>
    <source>
        <strain evidence="3">WB101</strain>
    </source>
</reference>
<feature type="transmembrane region" description="Helical" evidence="2">
    <location>
        <begin position="48"/>
        <end position="65"/>
    </location>
</feature>
<feature type="region of interest" description="Disordered" evidence="1">
    <location>
        <begin position="17"/>
        <end position="40"/>
    </location>
</feature>
<protein>
    <submittedName>
        <fullName evidence="3">Uncharacterized protein</fullName>
    </submittedName>
</protein>
<proteinExistence type="predicted"/>
<accession>A0ABS9KHQ7</accession>
<evidence type="ECO:0000313" key="4">
    <source>
        <dbReference type="Proteomes" id="UP001165366"/>
    </source>
</evidence>
<dbReference type="Proteomes" id="UP001165366">
    <property type="component" value="Unassembled WGS sequence"/>
</dbReference>
<gene>
    <name evidence="3" type="ORF">L6773_17535</name>
</gene>
<feature type="compositionally biased region" description="Basic residues" evidence="1">
    <location>
        <begin position="28"/>
        <end position="40"/>
    </location>
</feature>
<keyword evidence="2" id="KW-0472">Membrane</keyword>
<keyword evidence="2" id="KW-1133">Transmembrane helix</keyword>
<feature type="compositionally biased region" description="Basic and acidic residues" evidence="1">
    <location>
        <begin position="17"/>
        <end position="27"/>
    </location>
</feature>
<evidence type="ECO:0000256" key="1">
    <source>
        <dbReference type="SAM" id="MobiDB-lite"/>
    </source>
</evidence>
<evidence type="ECO:0000256" key="2">
    <source>
        <dbReference type="SAM" id="Phobius"/>
    </source>
</evidence>
<dbReference type="EMBL" id="JAKLWS010000031">
    <property type="protein sequence ID" value="MCG2590383.1"/>
    <property type="molecule type" value="Genomic_DNA"/>
</dbReference>
<organism evidence="3 4">
    <name type="scientific">Rhodohalobacter sulfatireducens</name>
    <dbReference type="NCBI Taxonomy" id="2911366"/>
    <lineage>
        <taxon>Bacteria</taxon>
        <taxon>Pseudomonadati</taxon>
        <taxon>Balneolota</taxon>
        <taxon>Balneolia</taxon>
        <taxon>Balneolales</taxon>
        <taxon>Balneolaceae</taxon>
        <taxon>Rhodohalobacter</taxon>
    </lineage>
</organism>
<name>A0ABS9KHQ7_9BACT</name>
<sequence length="67" mass="8272">MMKPMFGFRAKPRKFDMPTRYYDPEKEKKRRQRMKFETKRKRHRAQNIRVVLYAVGLIMVIWIIAAL</sequence>
<comment type="caution">
    <text evidence="3">The sequence shown here is derived from an EMBL/GenBank/DDBJ whole genome shotgun (WGS) entry which is preliminary data.</text>
</comment>
<keyword evidence="2" id="KW-0812">Transmembrane</keyword>
<dbReference type="RefSeq" id="WP_237855768.1">
    <property type="nucleotide sequence ID" value="NZ_JAKLWS010000031.1"/>
</dbReference>
<reference evidence="3" key="2">
    <citation type="submission" date="2024-05" db="EMBL/GenBank/DDBJ databases">
        <title>Rhodohalobacter halophilus gen. nov., sp. nov., a moderately halophilic member of the family Balneolaceae.</title>
        <authorList>
            <person name="Xia J."/>
        </authorList>
    </citation>
    <scope>NUCLEOTIDE SEQUENCE</scope>
    <source>
        <strain evidence="3">WB101</strain>
    </source>
</reference>
<evidence type="ECO:0000313" key="3">
    <source>
        <dbReference type="EMBL" id="MCG2590383.1"/>
    </source>
</evidence>